<dbReference type="SUPFAM" id="SSF53335">
    <property type="entry name" value="S-adenosyl-L-methionine-dependent methyltransferases"/>
    <property type="match status" value="1"/>
</dbReference>
<dbReference type="EMBL" id="NEVT01000003">
    <property type="protein sequence ID" value="OZI78975.1"/>
    <property type="molecule type" value="Genomic_DNA"/>
</dbReference>
<comment type="caution">
    <text evidence="7">The sequence shown here is derived from an EMBL/GenBank/DDBJ whole genome shotgun (WGS) entry which is preliminary data.</text>
</comment>
<dbReference type="GO" id="GO:0070475">
    <property type="term" value="P:rRNA base methylation"/>
    <property type="evidence" value="ECO:0007669"/>
    <property type="project" value="UniProtKB-UniRule"/>
</dbReference>
<evidence type="ECO:0000313" key="8">
    <source>
        <dbReference type="Proteomes" id="UP000215633"/>
    </source>
</evidence>
<accession>A0A261VY12</accession>
<evidence type="ECO:0000256" key="4">
    <source>
        <dbReference type="ARBA" id="ARBA00022679"/>
    </source>
</evidence>
<sequence length="363" mass="38846">MEFEHRPVLLEPTVDALLLAGFGGKGATRSGRQDDAQAGERAQRGVFVDGTFGRGGHSRELLRRLGGQARLVVFDKDPQAIAVATELAADDPRVTVVHGGFGAMQEALAARGIGAVDGVMLDLGVSSPQLDDAGRGFSFMREGPLDMRMDTTRGPTVADWLAQASVDEMREVIADYGEERFAFQVAKAIAARRATRPLRTTLELAECVASAVRTREKGQHPATRTFQALRIYINRELEELARALAAALELLAPGGRLAVISFHSLEDRMVKQCIAAAARPAAAHARLPLRESEMPQPLVRSLGRVLADEAETAGNARARSAVLRVAERTATPFGAEGAAAFVPDVHMPGEGGAGRRAAKRRPH</sequence>
<dbReference type="PIRSF" id="PIRSF004486">
    <property type="entry name" value="MraW"/>
    <property type="match status" value="1"/>
</dbReference>
<keyword evidence="2 6" id="KW-0698">rRNA processing</keyword>
<gene>
    <name evidence="6" type="primary">rsmH</name>
    <name evidence="7" type="ORF">CAL24_03265</name>
</gene>
<dbReference type="InterPro" id="IPR029063">
    <property type="entry name" value="SAM-dependent_MTases_sf"/>
</dbReference>
<keyword evidence="5 6" id="KW-0949">S-adenosyl-L-methionine</keyword>
<keyword evidence="6" id="KW-0963">Cytoplasm</keyword>
<evidence type="ECO:0000256" key="1">
    <source>
        <dbReference type="ARBA" id="ARBA00010396"/>
    </source>
</evidence>
<dbReference type="InterPro" id="IPR023397">
    <property type="entry name" value="SAM-dep_MeTrfase_MraW_recog"/>
</dbReference>
<dbReference type="GO" id="GO:0005737">
    <property type="term" value="C:cytoplasm"/>
    <property type="evidence" value="ECO:0007669"/>
    <property type="project" value="UniProtKB-SubCell"/>
</dbReference>
<feature type="binding site" evidence="6">
    <location>
        <position position="122"/>
    </location>
    <ligand>
        <name>S-adenosyl-L-methionine</name>
        <dbReference type="ChEBI" id="CHEBI:59789"/>
    </ligand>
</feature>
<dbReference type="AlphaFoldDB" id="A0A261VY12"/>
<feature type="binding site" evidence="6">
    <location>
        <position position="75"/>
    </location>
    <ligand>
        <name>S-adenosyl-L-methionine</name>
        <dbReference type="ChEBI" id="CHEBI:59789"/>
    </ligand>
</feature>
<evidence type="ECO:0000256" key="6">
    <source>
        <dbReference type="HAMAP-Rule" id="MF_01007"/>
    </source>
</evidence>
<dbReference type="GO" id="GO:0071424">
    <property type="term" value="F:rRNA (cytosine-N4-)-methyltransferase activity"/>
    <property type="evidence" value="ECO:0007669"/>
    <property type="project" value="UniProtKB-UniRule"/>
</dbReference>
<evidence type="ECO:0000256" key="5">
    <source>
        <dbReference type="ARBA" id="ARBA00022691"/>
    </source>
</evidence>
<comment type="subcellular location">
    <subcellularLocation>
        <location evidence="6">Cytoplasm</location>
    </subcellularLocation>
</comment>
<comment type="catalytic activity">
    <reaction evidence="6">
        <text>cytidine(1402) in 16S rRNA + S-adenosyl-L-methionine = N(4)-methylcytidine(1402) in 16S rRNA + S-adenosyl-L-homocysteine + H(+)</text>
        <dbReference type="Rhea" id="RHEA:42928"/>
        <dbReference type="Rhea" id="RHEA-COMP:10286"/>
        <dbReference type="Rhea" id="RHEA-COMP:10287"/>
        <dbReference type="ChEBI" id="CHEBI:15378"/>
        <dbReference type="ChEBI" id="CHEBI:57856"/>
        <dbReference type="ChEBI" id="CHEBI:59789"/>
        <dbReference type="ChEBI" id="CHEBI:74506"/>
        <dbReference type="ChEBI" id="CHEBI:82748"/>
        <dbReference type="EC" id="2.1.1.199"/>
    </reaction>
</comment>
<dbReference type="PANTHER" id="PTHR11265">
    <property type="entry name" value="S-ADENOSYL-METHYLTRANSFERASE MRAW"/>
    <property type="match status" value="1"/>
</dbReference>
<evidence type="ECO:0000313" key="7">
    <source>
        <dbReference type="EMBL" id="OZI78975.1"/>
    </source>
</evidence>
<feature type="binding site" evidence="6">
    <location>
        <position position="101"/>
    </location>
    <ligand>
        <name>S-adenosyl-L-methionine</name>
        <dbReference type="ChEBI" id="CHEBI:59789"/>
    </ligand>
</feature>
<keyword evidence="3 6" id="KW-0489">Methyltransferase</keyword>
<evidence type="ECO:0000256" key="2">
    <source>
        <dbReference type="ARBA" id="ARBA00022552"/>
    </source>
</evidence>
<protein>
    <recommendedName>
        <fullName evidence="6">Ribosomal RNA small subunit methyltransferase H</fullName>
        <ecNumber evidence="6">2.1.1.199</ecNumber>
    </recommendedName>
    <alternativeName>
        <fullName evidence="6">16S rRNA m(4)C1402 methyltransferase</fullName>
    </alternativeName>
    <alternativeName>
        <fullName evidence="6">rRNA (cytosine-N(4)-)-methyltransferase RsmH</fullName>
    </alternativeName>
</protein>
<feature type="binding site" evidence="6">
    <location>
        <begin position="55"/>
        <end position="57"/>
    </location>
    <ligand>
        <name>S-adenosyl-L-methionine</name>
        <dbReference type="ChEBI" id="CHEBI:59789"/>
    </ligand>
</feature>
<comment type="similarity">
    <text evidence="1 6">Belongs to the methyltransferase superfamily. RsmH family.</text>
</comment>
<organism evidence="7 8">
    <name type="scientific">Bordetella genomosp. 2</name>
    <dbReference type="NCBI Taxonomy" id="1983456"/>
    <lineage>
        <taxon>Bacteria</taxon>
        <taxon>Pseudomonadati</taxon>
        <taxon>Pseudomonadota</taxon>
        <taxon>Betaproteobacteria</taxon>
        <taxon>Burkholderiales</taxon>
        <taxon>Alcaligenaceae</taxon>
        <taxon>Bordetella</taxon>
    </lineage>
</organism>
<dbReference type="RefSeq" id="WP_094805707.1">
    <property type="nucleotide sequence ID" value="NZ_NEVT01000003.1"/>
</dbReference>
<feature type="binding site" evidence="6">
    <location>
        <position position="129"/>
    </location>
    <ligand>
        <name>S-adenosyl-L-methionine</name>
        <dbReference type="ChEBI" id="CHEBI:59789"/>
    </ligand>
</feature>
<evidence type="ECO:0000256" key="3">
    <source>
        <dbReference type="ARBA" id="ARBA00022603"/>
    </source>
</evidence>
<dbReference type="Proteomes" id="UP000215633">
    <property type="component" value="Unassembled WGS sequence"/>
</dbReference>
<name>A0A261VY12_9BORD</name>
<reference evidence="8" key="1">
    <citation type="submission" date="2017-05" db="EMBL/GenBank/DDBJ databases">
        <title>Complete and WGS of Bordetella genogroups.</title>
        <authorList>
            <person name="Spilker T."/>
            <person name="Lipuma J."/>
        </authorList>
    </citation>
    <scope>NUCLEOTIDE SEQUENCE [LARGE SCALE GENOMIC DNA]</scope>
    <source>
        <strain evidence="8">AU8256</strain>
    </source>
</reference>
<dbReference type="SUPFAM" id="SSF81799">
    <property type="entry name" value="Putative methyltransferase TM0872, insert domain"/>
    <property type="match status" value="1"/>
</dbReference>
<keyword evidence="4 6" id="KW-0808">Transferase</keyword>
<dbReference type="HAMAP" id="MF_01007">
    <property type="entry name" value="16SrRNA_methyltr_H"/>
    <property type="match status" value="1"/>
</dbReference>
<dbReference type="NCBIfam" id="TIGR00006">
    <property type="entry name" value="16S rRNA (cytosine(1402)-N(4))-methyltransferase RsmH"/>
    <property type="match status" value="1"/>
</dbReference>
<proteinExistence type="inferred from homology"/>
<dbReference type="InterPro" id="IPR002903">
    <property type="entry name" value="RsmH"/>
</dbReference>
<comment type="function">
    <text evidence="6">Specifically methylates the N4 position of cytidine in position 1402 (C1402) of 16S rRNA.</text>
</comment>
<dbReference type="Gene3D" id="1.10.150.170">
    <property type="entry name" value="Putative methyltransferase TM0872, insert domain"/>
    <property type="match status" value="1"/>
</dbReference>
<dbReference type="EC" id="2.1.1.199" evidence="6"/>
<dbReference type="PANTHER" id="PTHR11265:SF0">
    <property type="entry name" value="12S RRNA N4-METHYLCYTIDINE METHYLTRANSFERASE"/>
    <property type="match status" value="1"/>
</dbReference>
<keyword evidence="8" id="KW-1185">Reference proteome</keyword>
<dbReference type="Gene3D" id="3.40.50.150">
    <property type="entry name" value="Vaccinia Virus protein VP39"/>
    <property type="match status" value="1"/>
</dbReference>
<dbReference type="Pfam" id="PF01795">
    <property type="entry name" value="Methyltransf_5"/>
    <property type="match status" value="1"/>
</dbReference>